<dbReference type="AlphaFoldDB" id="T1XLL2"/>
<dbReference type="EMBL" id="CP003912">
    <property type="protein sequence ID" value="AGU53767.1"/>
    <property type="molecule type" value="Genomic_DNA"/>
</dbReference>
<dbReference type="InterPro" id="IPR005064">
    <property type="entry name" value="BUG"/>
</dbReference>
<dbReference type="Gene3D" id="3.40.190.150">
    <property type="entry name" value="Bordetella uptake gene, domain 1"/>
    <property type="match status" value="1"/>
</dbReference>
<sequence length="332" mass="34554">MAVTLDAIGRSTRRNFLGAGLGCAALSLGASPACGATGYPARPVTLICPFVAGGPSDITGRSIAEPLGEILRQPVVVENVTGAGGLIATKRFLAAAADGHTLLVGATYLVTAPFLYKTANFNPVHDLVPLSPPVESLLIFVSSPQKDLRSLLENAKRTGDPVRAASPGAGTLSHLGVEMLRLASGAPIVHVPYRGVGPALTDVMGGHADLMLDGLSSSLPHIRGGRLRPLFVPDEQRNSLLPEVPTAAEVGFPSVKARAWNAIFARTGTPAAITDLLASEITKILARPEGRADLKKRGLEPAKLTATAFKERLAAEAAHWGSVIQTARITIE</sequence>
<dbReference type="PANTHER" id="PTHR42928">
    <property type="entry name" value="TRICARBOXYLATE-BINDING PROTEIN"/>
    <property type="match status" value="1"/>
</dbReference>
<dbReference type="CDD" id="cd07012">
    <property type="entry name" value="PBP2_Bug_TTT"/>
    <property type="match status" value="1"/>
</dbReference>
<evidence type="ECO:0000313" key="3">
    <source>
        <dbReference type="Proteomes" id="UP000016223"/>
    </source>
</evidence>
<proteinExistence type="inferred from homology"/>
<dbReference type="RefSeq" id="WP_021004592.1">
    <property type="nucleotide sequence ID" value="NC_022234.1"/>
</dbReference>
<comment type="similarity">
    <text evidence="1">Belongs to the UPF0065 (bug) family.</text>
</comment>
<dbReference type="Proteomes" id="UP000016223">
    <property type="component" value="Chromosome 2"/>
</dbReference>
<evidence type="ECO:0000313" key="2">
    <source>
        <dbReference type="EMBL" id="AGU53767.1"/>
    </source>
</evidence>
<name>T1XLL2_VARPD</name>
<dbReference type="InterPro" id="IPR042100">
    <property type="entry name" value="Bug_dom1"/>
</dbReference>
<dbReference type="HOGENOM" id="CLU_045683_0_0_4"/>
<dbReference type="PATRIC" id="fig|1246301.3.peg.6718"/>
<gene>
    <name evidence="2" type="ORF">VAPA_2c12130</name>
</gene>
<dbReference type="PIRSF" id="PIRSF017082">
    <property type="entry name" value="YflP"/>
    <property type="match status" value="1"/>
</dbReference>
<accession>T1XLL2</accession>
<dbReference type="Pfam" id="PF03401">
    <property type="entry name" value="TctC"/>
    <property type="match status" value="1"/>
</dbReference>
<reference evidence="2 3" key="1">
    <citation type="submission" date="2012-10" db="EMBL/GenBank/DDBJ databases">
        <title>Genome sequence of Variovorax paradoxus B4.</title>
        <authorList>
            <person name="Schuldes J."/>
            <person name="Brandt U."/>
            <person name="Hiessl S."/>
            <person name="Wuebbeler J.H."/>
            <person name="Thuermer A."/>
            <person name="Steinbuechel A."/>
            <person name="Daniel R."/>
        </authorList>
    </citation>
    <scope>NUCLEOTIDE SEQUENCE [LARGE SCALE GENOMIC DNA]</scope>
    <source>
        <strain evidence="2 3">B4</strain>
    </source>
</reference>
<organism evidence="2 3">
    <name type="scientific">Variovorax paradoxus B4</name>
    <dbReference type="NCBI Taxonomy" id="1246301"/>
    <lineage>
        <taxon>Bacteria</taxon>
        <taxon>Pseudomonadati</taxon>
        <taxon>Pseudomonadota</taxon>
        <taxon>Betaproteobacteria</taxon>
        <taxon>Burkholderiales</taxon>
        <taxon>Comamonadaceae</taxon>
        <taxon>Variovorax</taxon>
    </lineage>
</organism>
<dbReference type="Gene3D" id="3.40.190.10">
    <property type="entry name" value="Periplasmic binding protein-like II"/>
    <property type="match status" value="1"/>
</dbReference>
<dbReference type="PANTHER" id="PTHR42928:SF5">
    <property type="entry name" value="BLR1237 PROTEIN"/>
    <property type="match status" value="1"/>
</dbReference>
<dbReference type="KEGG" id="vpd:VAPA_2c12130"/>
<keyword evidence="2" id="KW-0675">Receptor</keyword>
<protein>
    <submittedName>
        <fullName evidence="2">Putative Bug-like extra-cytoplasmic solute receptor, TTT family</fullName>
    </submittedName>
</protein>
<evidence type="ECO:0000256" key="1">
    <source>
        <dbReference type="ARBA" id="ARBA00006987"/>
    </source>
</evidence>
<dbReference type="OrthoDB" id="8678477at2"/>